<feature type="transmembrane region" description="Helical" evidence="2">
    <location>
        <begin position="908"/>
        <end position="933"/>
    </location>
</feature>
<keyword evidence="4" id="KW-1185">Reference proteome</keyword>
<dbReference type="Gene3D" id="3.30.2090.10">
    <property type="entry name" value="Multidrug efflux transporter AcrB TolC docking domain, DN and DC subdomains"/>
    <property type="match status" value="2"/>
</dbReference>
<dbReference type="PANTHER" id="PTHR32063:SF0">
    <property type="entry name" value="SWARMING MOTILITY PROTEIN SWRC"/>
    <property type="match status" value="1"/>
</dbReference>
<dbReference type="SUPFAM" id="SSF82693">
    <property type="entry name" value="Multidrug efflux transporter AcrB pore domain, PN1, PN2, PC1 and PC2 subdomains"/>
    <property type="match status" value="3"/>
</dbReference>
<dbReference type="SUPFAM" id="SSF82866">
    <property type="entry name" value="Multidrug efflux transporter AcrB transmembrane domain"/>
    <property type="match status" value="2"/>
</dbReference>
<proteinExistence type="predicted"/>
<feature type="transmembrane region" description="Helical" evidence="2">
    <location>
        <begin position="355"/>
        <end position="375"/>
    </location>
</feature>
<evidence type="ECO:0000256" key="2">
    <source>
        <dbReference type="SAM" id="Phobius"/>
    </source>
</evidence>
<dbReference type="PANTHER" id="PTHR32063">
    <property type="match status" value="1"/>
</dbReference>
<dbReference type="OrthoDB" id="9757876at2"/>
<sequence length="1044" mass="112715">MSQFSIRRPVTVFMLVVVLLIGGVIFGSKLPVEQMPELKFPVLVVATSIPGATPSEVEELVTKPIEKNLASVQNIDTISSQSQEGASMVQIMFNWGTDLDQASLDIRDKLDAVRGALPDSANSPRLMKFDINSTPIINLAFTGDRDVNSLKPIAEDIVQPKLERIAGVASVSVAGGQDRLIRVNLDPAKLESYGITLDQVSQALAANNQSGSAGAVRKGGSEIQIRVDGEYRAVSEIGEIPVAAGSGTIKLKEIATVEDSYADVTSISTYNGQPSINIGVTKASGGNTLQIANAVKERLDSIRQELPEGTKLELVTDASEPIHDSVDLLVEHAILGLVIASAILLLFLNSVRSTIIAAVVIPISFVATFLMMYFTGQTINIISLAGLLLGLGSFVDFAVVIIENIFRQRHEGKSMLQGAIDGSKQVGNAVMASALAQIVVFLPIVFTEGIAGELFKPLALTVIFSHIAALLVSLLIVPMLSSRWLPKLPDESVYTSGNYRGFNPIVWFNIGFEKFKNGYGKTLEWSIHHRKSVLILTIILFIGAGALTPLIKSEFIPAQDMGQFNVSVKLPDGTKLEETNKVVQQIEKEIMSIPELDKMSASVGSSGGFSFGSPTNAATLDVTLVDERSRSTDQIVAQLRKKITNIPDAKVTLTAGESFAAGAAVQINLRGDDMEVLRELSDQLVKGVSDIPGAVNVKSSLDDAREEFQVIVNRQLAAEYGLSTSQILSAVRTSFNGSVATTYRTGDDEIDVKISMPEQFKEDASYLETLRITTPRGIDVPLSSVASLKRAEVPVTITRENQTRQIQITAGVEGKDLLSVNQDVAKLLKRMSMPDGYTVDTGGGQEEQMMESFTSLAIALLLSVVLIYMVMAGQFESMFTPFVIMFSIPPTFIGVVLGLVLTGTALSIMAFVGYIMLAGLVVNNAIVLIDFVIQLRKEGMERDKAILLAGSERLRPILMTMFATVLALVPMVVSSDPANESMAPMAVVVVFGLAFGSIITLILIPVVYILLDNITVRRNNRKLKRQQKREAKKQAKLEQGSLQL</sequence>
<dbReference type="EMBL" id="JMQA01000060">
    <property type="protein sequence ID" value="KFM89138.1"/>
    <property type="molecule type" value="Genomic_DNA"/>
</dbReference>
<evidence type="ECO:0000313" key="3">
    <source>
        <dbReference type="EMBL" id="KFM89138.1"/>
    </source>
</evidence>
<dbReference type="Proteomes" id="UP000029278">
    <property type="component" value="Unassembled WGS sequence"/>
</dbReference>
<feature type="transmembrane region" description="Helical" evidence="2">
    <location>
        <begin position="533"/>
        <end position="551"/>
    </location>
</feature>
<dbReference type="PATRIC" id="fig|44252.3.peg.6440"/>
<dbReference type="SUPFAM" id="SSF82714">
    <property type="entry name" value="Multidrug efflux transporter AcrB TolC docking domain, DN and DC subdomains"/>
    <property type="match status" value="2"/>
</dbReference>
<dbReference type="InterPro" id="IPR001036">
    <property type="entry name" value="Acrflvin-R"/>
</dbReference>
<dbReference type="Gene3D" id="3.30.70.1320">
    <property type="entry name" value="Multidrug efflux transporter AcrB pore domain like"/>
    <property type="match status" value="1"/>
</dbReference>
<organism evidence="3 4">
    <name type="scientific">Paenibacillus macerans</name>
    <name type="common">Bacillus macerans</name>
    <dbReference type="NCBI Taxonomy" id="44252"/>
    <lineage>
        <taxon>Bacteria</taxon>
        <taxon>Bacillati</taxon>
        <taxon>Bacillota</taxon>
        <taxon>Bacilli</taxon>
        <taxon>Bacillales</taxon>
        <taxon>Paenibacillaceae</taxon>
        <taxon>Paenibacillus</taxon>
    </lineage>
</organism>
<dbReference type="HOGENOM" id="CLU_002755_1_2_9"/>
<feature type="transmembrane region" description="Helical" evidence="2">
    <location>
        <begin position="882"/>
        <end position="902"/>
    </location>
</feature>
<protein>
    <submittedName>
        <fullName evidence="3">AcrB/AcrD/AcrF family protein</fullName>
    </submittedName>
</protein>
<dbReference type="STRING" id="44252.DJ90_6213"/>
<dbReference type="RefSeq" id="WP_036619274.1">
    <property type="nucleotide sequence ID" value="NZ_JAKOBR010000026.1"/>
</dbReference>
<dbReference type="AlphaFoldDB" id="A0A090XS79"/>
<feature type="transmembrane region" description="Helical" evidence="2">
    <location>
        <begin position="381"/>
        <end position="406"/>
    </location>
</feature>
<keyword evidence="2" id="KW-0812">Transmembrane</keyword>
<gene>
    <name evidence="3" type="ORF">DJ90_6213</name>
</gene>
<feature type="transmembrane region" description="Helical" evidence="2">
    <location>
        <begin position="985"/>
        <end position="1011"/>
    </location>
</feature>
<feature type="region of interest" description="Disordered" evidence="1">
    <location>
        <begin position="1025"/>
        <end position="1044"/>
    </location>
</feature>
<evidence type="ECO:0000313" key="4">
    <source>
        <dbReference type="Proteomes" id="UP000029278"/>
    </source>
</evidence>
<dbReference type="Gene3D" id="3.30.70.1440">
    <property type="entry name" value="Multidrug efflux transporter AcrB pore domain"/>
    <property type="match status" value="1"/>
</dbReference>
<dbReference type="Gene3D" id="1.20.1640.10">
    <property type="entry name" value="Multidrug efflux transporter AcrB transmembrane domain"/>
    <property type="match status" value="2"/>
</dbReference>
<dbReference type="GeneID" id="77011091"/>
<name>A0A090XS79_PAEMA</name>
<dbReference type="GO" id="GO:0005886">
    <property type="term" value="C:plasma membrane"/>
    <property type="evidence" value="ECO:0007669"/>
    <property type="project" value="TreeGrafter"/>
</dbReference>
<feature type="transmembrane region" description="Helical" evidence="2">
    <location>
        <begin position="954"/>
        <end position="973"/>
    </location>
</feature>
<feature type="transmembrane region" description="Helical" evidence="2">
    <location>
        <begin position="853"/>
        <end position="870"/>
    </location>
</feature>
<feature type="transmembrane region" description="Helical" evidence="2">
    <location>
        <begin position="458"/>
        <end position="477"/>
    </location>
</feature>
<evidence type="ECO:0000256" key="1">
    <source>
        <dbReference type="SAM" id="MobiDB-lite"/>
    </source>
</evidence>
<feature type="transmembrane region" description="Helical" evidence="2">
    <location>
        <begin position="329"/>
        <end position="348"/>
    </location>
</feature>
<keyword evidence="2" id="KW-1133">Transmembrane helix</keyword>
<dbReference type="InterPro" id="IPR027463">
    <property type="entry name" value="AcrB_DN_DC_subdom"/>
</dbReference>
<feature type="transmembrane region" description="Helical" evidence="2">
    <location>
        <begin position="426"/>
        <end position="446"/>
    </location>
</feature>
<accession>A0A090XS79</accession>
<dbReference type="PRINTS" id="PR00702">
    <property type="entry name" value="ACRIFLAVINRP"/>
</dbReference>
<dbReference type="Gene3D" id="3.30.70.1430">
    <property type="entry name" value="Multidrug efflux transporter AcrB pore domain"/>
    <property type="match status" value="2"/>
</dbReference>
<dbReference type="GO" id="GO:0042910">
    <property type="term" value="F:xenobiotic transmembrane transporter activity"/>
    <property type="evidence" value="ECO:0007669"/>
    <property type="project" value="TreeGrafter"/>
</dbReference>
<keyword evidence="2" id="KW-0472">Membrane</keyword>
<reference evidence="3 4" key="1">
    <citation type="submission" date="2014-04" db="EMBL/GenBank/DDBJ databases">
        <authorList>
            <person name="Bishop-Lilly K.A."/>
            <person name="Broomall S.M."/>
            <person name="Chain P.S."/>
            <person name="Chertkov O."/>
            <person name="Coyne S.R."/>
            <person name="Daligault H.E."/>
            <person name="Davenport K.W."/>
            <person name="Erkkila T."/>
            <person name="Frey K.G."/>
            <person name="Gibbons H.S."/>
            <person name="Gu W."/>
            <person name="Jaissle J."/>
            <person name="Johnson S.L."/>
            <person name="Koroleva G.I."/>
            <person name="Ladner J.T."/>
            <person name="Lo C.-C."/>
            <person name="Minogue T.D."/>
            <person name="Munk C."/>
            <person name="Palacios G.F."/>
            <person name="Redden C.L."/>
            <person name="Rosenzweig C.N."/>
            <person name="Scholz M.B."/>
            <person name="Teshima H."/>
            <person name="Xu Y."/>
        </authorList>
    </citation>
    <scope>NUCLEOTIDE SEQUENCE [LARGE SCALE GENOMIC DNA]</scope>
    <source>
        <strain evidence="3 4">8244</strain>
    </source>
</reference>
<comment type="caution">
    <text evidence="3">The sequence shown here is derived from an EMBL/GenBank/DDBJ whole genome shotgun (WGS) entry which is preliminary data.</text>
</comment>
<dbReference type="Pfam" id="PF00873">
    <property type="entry name" value="ACR_tran"/>
    <property type="match status" value="1"/>
</dbReference>